<dbReference type="EMBL" id="JAAVTX010000004">
    <property type="protein sequence ID" value="NKE46203.1"/>
    <property type="molecule type" value="Genomic_DNA"/>
</dbReference>
<sequence>MDRIGAGRNCAGAPCLSMSSRRSRKISRLVRNRDRVVSKDGLYSVACNGRLVSGAALSSRINAARRAGGDEGDWERRPVAQYWLDLPRGMRIEIRPVTTSWPRPRLAQPVASARCGPRRQAATPVHLA</sequence>
<keyword evidence="2" id="KW-1185">Reference proteome</keyword>
<dbReference type="RefSeq" id="WP_168050707.1">
    <property type="nucleotide sequence ID" value="NZ_JAATJR010000004.1"/>
</dbReference>
<comment type="caution">
    <text evidence="1">The sequence shown here is derived from an EMBL/GenBank/DDBJ whole genome shotgun (WGS) entry which is preliminary data.</text>
</comment>
<evidence type="ECO:0000313" key="1">
    <source>
        <dbReference type="EMBL" id="NKE46203.1"/>
    </source>
</evidence>
<protein>
    <submittedName>
        <fullName evidence="1">Uncharacterized protein</fullName>
    </submittedName>
</protein>
<proteinExistence type="predicted"/>
<reference evidence="1 2" key="1">
    <citation type="submission" date="2020-03" db="EMBL/GenBank/DDBJ databases">
        <title>Roseomonas selenitidurans sp. nov. isolated from soil.</title>
        <authorList>
            <person name="Liu H."/>
        </authorList>
    </citation>
    <scope>NUCLEOTIDE SEQUENCE [LARGE SCALE GENOMIC DNA]</scope>
    <source>
        <strain evidence="1 2">JCM 15073</strain>
    </source>
</reference>
<dbReference type="Proteomes" id="UP000765160">
    <property type="component" value="Unassembled WGS sequence"/>
</dbReference>
<name>A0ABX1F1L6_9PROT</name>
<accession>A0ABX1F1L6</accession>
<organism evidence="1 2">
    <name type="scientific">Falsiroseomonas frigidaquae</name>
    <dbReference type="NCBI Taxonomy" id="487318"/>
    <lineage>
        <taxon>Bacteria</taxon>
        <taxon>Pseudomonadati</taxon>
        <taxon>Pseudomonadota</taxon>
        <taxon>Alphaproteobacteria</taxon>
        <taxon>Acetobacterales</taxon>
        <taxon>Roseomonadaceae</taxon>
        <taxon>Falsiroseomonas</taxon>
    </lineage>
</organism>
<gene>
    <name evidence="1" type="ORF">HB662_15560</name>
</gene>
<evidence type="ECO:0000313" key="2">
    <source>
        <dbReference type="Proteomes" id="UP000765160"/>
    </source>
</evidence>